<dbReference type="EMBL" id="HG970332">
    <property type="protein sequence ID" value="CEF72685.1"/>
    <property type="molecule type" value="Genomic_DNA"/>
</dbReference>
<evidence type="ECO:0000313" key="3">
    <source>
        <dbReference type="Proteomes" id="UP000070720"/>
    </source>
</evidence>
<gene>
    <name evidence="1" type="ORF">FGRAMPH1_01T01769</name>
</gene>
<evidence type="ECO:0000313" key="1">
    <source>
        <dbReference type="EMBL" id="CEF72685.1"/>
    </source>
</evidence>
<reference evidence="2" key="5">
    <citation type="submission" date="2017-01" db="UniProtKB">
        <authorList>
            <consortium name="EnsemblFungi"/>
        </authorList>
    </citation>
    <scope>IDENTIFICATION</scope>
    <source>
        <strain evidence="2">PH-1 / ATCC MYA-4620 / FGSC 9075 / NRRL 31084</strain>
    </source>
</reference>
<protein>
    <submittedName>
        <fullName evidence="1">Chromosome 1, complete genome</fullName>
    </submittedName>
</protein>
<sequence>MKVSEKLASKVFGCKNKQPKEYTFNRHRVSATSSRDCRNAEEGIVQDLLSSTSDLLRISTLRVNTGNGSAAETGITMTIV</sequence>
<proteinExistence type="predicted"/>
<reference evidence="1 3" key="4">
    <citation type="journal article" date="2015" name="BMC Genomics">
        <title>The completed genome sequence of the pathogenic ascomycete fungus Fusarium graminearum.</title>
        <authorList>
            <person name="King R."/>
            <person name="Urban M."/>
            <person name="Hammond-Kosack M.C."/>
            <person name="Hassani-Pak K."/>
            <person name="Hammond-Kosack K.E."/>
        </authorList>
    </citation>
    <scope>NUCLEOTIDE SEQUENCE [LARGE SCALE GENOMIC DNA]</scope>
    <source>
        <strain evidence="3">ATCC MYA-4620 / CBS 123657 / FGSC 9075 / NRRL 31084 / PH-1</strain>
        <strain evidence="1">PH-1</strain>
    </source>
</reference>
<reference key="3">
    <citation type="submission" date="2014-02" db="EMBL/GenBank/DDBJ databases">
        <title>A revised Fusarium graminearum genomic reference sequence using whole shotgun re-sequencing.</title>
        <authorList>
            <person name="King R."/>
            <person name="Urban M."/>
            <person name="Hassani-Pak K."/>
            <person name="Hammond-Kosack K."/>
        </authorList>
    </citation>
    <scope>NUCLEOTIDE SEQUENCE</scope>
    <source>
        <strain>PH-1</strain>
    </source>
</reference>
<reference evidence="2 3" key="2">
    <citation type="journal article" date="2010" name="Nature">
        <title>Comparative genomics reveals mobile pathogenicity chromosomes in Fusarium.</title>
        <authorList>
            <person name="Ma L.J."/>
            <person name="van der Does H.C."/>
            <person name="Borkovich K.A."/>
            <person name="Coleman J.J."/>
            <person name="Daboussi M.J."/>
            <person name="Di Pietro A."/>
            <person name="Dufresne M."/>
            <person name="Freitag M."/>
            <person name="Grabherr M."/>
            <person name="Henrissat B."/>
            <person name="Houterman P.M."/>
            <person name="Kang S."/>
            <person name="Shim W.B."/>
            <person name="Woloshuk C."/>
            <person name="Xie X."/>
            <person name="Xu J.R."/>
            <person name="Antoniw J."/>
            <person name="Baker S.E."/>
            <person name="Bluhm B.H."/>
            <person name="Breakspear A."/>
            <person name="Brown D.W."/>
            <person name="Butchko R.A."/>
            <person name="Chapman S."/>
            <person name="Coulson R."/>
            <person name="Coutinho P.M."/>
            <person name="Danchin E.G."/>
            <person name="Diener A."/>
            <person name="Gale L.R."/>
            <person name="Gardiner D.M."/>
            <person name="Goff S."/>
            <person name="Hammond-Kosack K.E."/>
            <person name="Hilburn K."/>
            <person name="Hua-Van A."/>
            <person name="Jonkers W."/>
            <person name="Kazan K."/>
            <person name="Kodira C.D."/>
            <person name="Koehrsen M."/>
            <person name="Kumar L."/>
            <person name="Lee Y.H."/>
            <person name="Li L."/>
            <person name="Manners J.M."/>
            <person name="Miranda-Saavedra D."/>
            <person name="Mukherjee M."/>
            <person name="Park G."/>
            <person name="Park J."/>
            <person name="Park S.Y."/>
            <person name="Proctor R.H."/>
            <person name="Regev A."/>
            <person name="Ruiz-Roldan M.C."/>
            <person name="Sain D."/>
            <person name="Sakthikumar S."/>
            <person name="Sykes S."/>
            <person name="Schwartz D.C."/>
            <person name="Turgeon B.G."/>
            <person name="Wapinski I."/>
            <person name="Yoder O."/>
            <person name="Young S."/>
            <person name="Zeng Q."/>
            <person name="Zhou S."/>
            <person name="Galagan J."/>
            <person name="Cuomo C.A."/>
            <person name="Kistler H.C."/>
            <person name="Rep M."/>
        </authorList>
    </citation>
    <scope>GENOME REANNOTATION</scope>
    <source>
        <strain evidence="3">ATCC MYA-4620 / CBS 123657 / FGSC 9075 / NRRL 31084 / PH-1</strain>
        <strain evidence="2">PH-1 / ATCC MYA-4620 / FGSC 9075 / NRRL 31084</strain>
    </source>
</reference>
<organism evidence="2">
    <name type="scientific">Gibberella zeae (strain ATCC MYA-4620 / CBS 123657 / FGSC 9075 / NRRL 31084 / PH-1)</name>
    <name type="common">Wheat head blight fungus</name>
    <name type="synonym">Fusarium graminearum</name>
    <dbReference type="NCBI Taxonomy" id="229533"/>
    <lineage>
        <taxon>Eukaryota</taxon>
        <taxon>Fungi</taxon>
        <taxon>Dikarya</taxon>
        <taxon>Ascomycota</taxon>
        <taxon>Pezizomycotina</taxon>
        <taxon>Sordariomycetes</taxon>
        <taxon>Hypocreomycetidae</taxon>
        <taxon>Hypocreales</taxon>
        <taxon>Nectriaceae</taxon>
        <taxon>Fusarium</taxon>
    </lineage>
</organism>
<dbReference type="AlphaFoldDB" id="A0A0E0RN60"/>
<keyword evidence="3" id="KW-1185">Reference proteome</keyword>
<dbReference type="EnsemblFungi" id="CEF72685">
    <property type="protein sequence ID" value="CEF72685"/>
    <property type="gene ID" value="FGRRES_15080"/>
</dbReference>
<dbReference type="VEuPathDB" id="FungiDB:FGRAMPH1_01G01769"/>
<accession>A0A0E0RN60</accession>
<evidence type="ECO:0000313" key="2">
    <source>
        <dbReference type="EnsemblFungi" id="CEF72685"/>
    </source>
</evidence>
<name>A0A0E0RN60_GIBZE</name>
<reference evidence="2 3" key="1">
    <citation type="journal article" date="2007" name="Science">
        <title>The Fusarium graminearum genome reveals a link between localized polymorphism and pathogen specialization.</title>
        <authorList>
            <person name="Cuomo C.A."/>
            <person name="Gueldener U."/>
            <person name="Xu J.-R."/>
            <person name="Trail F."/>
            <person name="Turgeon B.G."/>
            <person name="Di Pietro A."/>
            <person name="Walton J.D."/>
            <person name="Ma L.-J."/>
            <person name="Baker S.E."/>
            <person name="Rep M."/>
            <person name="Adam G."/>
            <person name="Antoniw J."/>
            <person name="Baldwin T."/>
            <person name="Calvo S.E."/>
            <person name="Chang Y.-L."/>
            <person name="DeCaprio D."/>
            <person name="Gale L.R."/>
            <person name="Gnerre S."/>
            <person name="Goswami R.S."/>
            <person name="Hammond-Kosack K."/>
            <person name="Harris L.J."/>
            <person name="Hilburn K."/>
            <person name="Kennell J.C."/>
            <person name="Kroken S."/>
            <person name="Magnuson J.K."/>
            <person name="Mannhaupt G."/>
            <person name="Mauceli E.W."/>
            <person name="Mewes H.-W."/>
            <person name="Mitterbauer R."/>
            <person name="Muehlbauer G."/>
            <person name="Muensterkoetter M."/>
            <person name="Nelson D."/>
            <person name="O'Donnell K."/>
            <person name="Ouellet T."/>
            <person name="Qi W."/>
            <person name="Quesneville H."/>
            <person name="Roncero M.I.G."/>
            <person name="Seong K.-Y."/>
            <person name="Tetko I.V."/>
            <person name="Urban M."/>
            <person name="Waalwijk C."/>
            <person name="Ward T.J."/>
            <person name="Yao J."/>
            <person name="Birren B.W."/>
            <person name="Kistler H.C."/>
        </authorList>
    </citation>
    <scope>NUCLEOTIDE SEQUENCE [LARGE SCALE GENOMIC DNA]</scope>
    <source>
        <strain evidence="3">ATCC MYA-4620 / CBS 123657 / FGSC 9075 / NRRL 31084 / PH-1</strain>
        <strain evidence="2">PH-1 / ATCC MYA-4620 / FGSC 9075 / NRRL 31084</strain>
    </source>
</reference>
<dbReference type="Proteomes" id="UP000070720">
    <property type="component" value="Chromosome 1"/>
</dbReference>
<dbReference type="InParanoid" id="A0A0E0RN60"/>